<protein>
    <submittedName>
        <fullName evidence="2">Uncharacterized protein</fullName>
    </submittedName>
</protein>
<proteinExistence type="predicted"/>
<gene>
    <name evidence="2" type="ORF">HPHI1048_LOCUS658</name>
    <name evidence="3" type="ORF">HPHI1048_LOCUS659</name>
</gene>
<dbReference type="AlphaFoldDB" id="A0A6T7M227"/>
<evidence type="ECO:0000313" key="2">
    <source>
        <dbReference type="EMBL" id="CAD8466210.1"/>
    </source>
</evidence>
<name>A0A6T7M227_9CRYP</name>
<sequence>MNLRVLPAACLFLTVISLANGFIQPVNLALRSSHTAIAPQLNTKISSVQLRAKPDTEDDDELLEECMLVMKPCDPKVTTDDEECIDEKALESCQAATEAAVRAKLANLAAKDDKEDRDLAEGSY</sequence>
<reference evidence="2" key="1">
    <citation type="submission" date="2021-01" db="EMBL/GenBank/DDBJ databases">
        <authorList>
            <person name="Corre E."/>
            <person name="Pelletier E."/>
            <person name="Niang G."/>
            <person name="Scheremetjew M."/>
            <person name="Finn R."/>
            <person name="Kale V."/>
            <person name="Holt S."/>
            <person name="Cochrane G."/>
            <person name="Meng A."/>
            <person name="Brown T."/>
            <person name="Cohen L."/>
        </authorList>
    </citation>
    <scope>NUCLEOTIDE SEQUENCE</scope>
    <source>
        <strain evidence="2">CCMP325</strain>
    </source>
</reference>
<dbReference type="EMBL" id="HBEO01000940">
    <property type="protein sequence ID" value="CAD8466210.1"/>
    <property type="molecule type" value="Transcribed_RNA"/>
</dbReference>
<accession>A0A6T7M227</accession>
<evidence type="ECO:0000313" key="3">
    <source>
        <dbReference type="EMBL" id="CAD8466211.1"/>
    </source>
</evidence>
<feature type="signal peptide" evidence="1">
    <location>
        <begin position="1"/>
        <end position="21"/>
    </location>
</feature>
<organism evidence="2">
    <name type="scientific">Hanusia phi</name>
    <dbReference type="NCBI Taxonomy" id="3032"/>
    <lineage>
        <taxon>Eukaryota</taxon>
        <taxon>Cryptophyceae</taxon>
        <taxon>Pyrenomonadales</taxon>
        <taxon>Geminigeraceae</taxon>
        <taxon>Hanusia</taxon>
    </lineage>
</organism>
<feature type="chain" id="PRO_5036191705" evidence="1">
    <location>
        <begin position="22"/>
        <end position="124"/>
    </location>
</feature>
<evidence type="ECO:0000256" key="1">
    <source>
        <dbReference type="SAM" id="SignalP"/>
    </source>
</evidence>
<keyword evidence="1" id="KW-0732">Signal</keyword>
<dbReference type="EMBL" id="HBEO01000941">
    <property type="protein sequence ID" value="CAD8466211.1"/>
    <property type="molecule type" value="Transcribed_RNA"/>
</dbReference>